<feature type="domain" description="NmrA-like" evidence="3">
    <location>
        <begin position="3"/>
        <end position="236"/>
    </location>
</feature>
<organism evidence="4 5">
    <name type="scientific">Janthinobacterium agaricidamnosum NBRC 102515 = DSM 9628</name>
    <dbReference type="NCBI Taxonomy" id="1349767"/>
    <lineage>
        <taxon>Bacteria</taxon>
        <taxon>Pseudomonadati</taxon>
        <taxon>Pseudomonadota</taxon>
        <taxon>Betaproteobacteria</taxon>
        <taxon>Burkholderiales</taxon>
        <taxon>Oxalobacteraceae</taxon>
        <taxon>Janthinobacterium</taxon>
    </lineage>
</organism>
<dbReference type="Proteomes" id="UP000027604">
    <property type="component" value="Chromosome I"/>
</dbReference>
<name>W0V4V9_9BURK</name>
<evidence type="ECO:0000256" key="1">
    <source>
        <dbReference type="ARBA" id="ARBA00006328"/>
    </source>
</evidence>
<accession>W0V4V9</accession>
<keyword evidence="2" id="KW-0521">NADP</keyword>
<dbReference type="eggNOG" id="COG0702">
    <property type="taxonomic scope" value="Bacteria"/>
</dbReference>
<sequence>MFVVAGITGQVGGFVAQTLLDAGLPVRAVVRDAAKGKVWQARGCQVVIADVGDEAALTRAFSGADAVFIMLPSNFAPAEGFPEVRTIAATLSGALKAANPGKVVCLSTVGAQATQPNLLNQLQIAEQVLGALPMPVAFVRAAWFMENSAWDIEPARLAGLIPSYLQPLDKPVPMVSVADVGRVGAQVLQQEWRGVKVVELEGPRRYTPNDIATAFSRILGKYVSMFAVPKNTWAEVFIEQGSTRPEPRIQMLNGFNEGWIEFEGGQGASLKGTVTLEQALARLVANAG</sequence>
<dbReference type="HOGENOM" id="CLU_007383_10_5_4"/>
<dbReference type="AlphaFoldDB" id="W0V4V9"/>
<protein>
    <submittedName>
        <fullName evidence="4">TrkA-N domain protein</fullName>
    </submittedName>
</protein>
<dbReference type="EMBL" id="HG322949">
    <property type="protein sequence ID" value="CDG82630.1"/>
    <property type="molecule type" value="Genomic_DNA"/>
</dbReference>
<dbReference type="InterPro" id="IPR036291">
    <property type="entry name" value="NAD(P)-bd_dom_sf"/>
</dbReference>
<comment type="similarity">
    <text evidence="1">Belongs to the NmrA-type oxidoreductase family.</text>
</comment>
<evidence type="ECO:0000259" key="3">
    <source>
        <dbReference type="Pfam" id="PF05368"/>
    </source>
</evidence>
<proteinExistence type="inferred from homology"/>
<dbReference type="Gene3D" id="3.40.50.720">
    <property type="entry name" value="NAD(P)-binding Rossmann-like Domain"/>
    <property type="match status" value="1"/>
</dbReference>
<evidence type="ECO:0000313" key="5">
    <source>
        <dbReference type="Proteomes" id="UP000027604"/>
    </source>
</evidence>
<evidence type="ECO:0000256" key="2">
    <source>
        <dbReference type="ARBA" id="ARBA00022857"/>
    </source>
</evidence>
<dbReference type="PATRIC" id="fig|1349767.4.peg.3761"/>
<reference evidence="4 5" key="1">
    <citation type="journal article" date="2015" name="Genome Announc.">
        <title>Genome Sequence of Mushroom Soft-Rot Pathogen Janthinobacterium agaricidamnosum.</title>
        <authorList>
            <person name="Graupner K."/>
            <person name="Lackner G."/>
            <person name="Hertweck C."/>
        </authorList>
    </citation>
    <scope>NUCLEOTIDE SEQUENCE [LARGE SCALE GENOMIC DNA]</scope>
    <source>
        <strain evidence="5">NBRC 102515 / DSM 9628</strain>
    </source>
</reference>
<dbReference type="SUPFAM" id="SSF51735">
    <property type="entry name" value="NAD(P)-binding Rossmann-fold domains"/>
    <property type="match status" value="1"/>
</dbReference>
<dbReference type="PANTHER" id="PTHR42748:SF7">
    <property type="entry name" value="NMRA LIKE REDOX SENSOR 1-RELATED"/>
    <property type="match status" value="1"/>
</dbReference>
<dbReference type="PANTHER" id="PTHR42748">
    <property type="entry name" value="NITROGEN METABOLITE REPRESSION PROTEIN NMRA FAMILY MEMBER"/>
    <property type="match status" value="1"/>
</dbReference>
<dbReference type="Gene3D" id="3.90.25.10">
    <property type="entry name" value="UDP-galactose 4-epimerase, domain 1"/>
    <property type="match status" value="1"/>
</dbReference>
<dbReference type="InterPro" id="IPR051164">
    <property type="entry name" value="NmrA-like_oxidored"/>
</dbReference>
<dbReference type="InterPro" id="IPR008030">
    <property type="entry name" value="NmrA-like"/>
</dbReference>
<keyword evidence="5" id="KW-1185">Reference proteome</keyword>
<evidence type="ECO:0000313" key="4">
    <source>
        <dbReference type="EMBL" id="CDG82630.1"/>
    </source>
</evidence>
<dbReference type="STRING" id="1349767.GJA_1994"/>
<gene>
    <name evidence="4" type="ORF">GJA_1994</name>
</gene>
<dbReference type="RefSeq" id="WP_038491318.1">
    <property type="nucleotide sequence ID" value="NZ_BCTH01000001.1"/>
</dbReference>
<dbReference type="KEGG" id="jag:GJA_1994"/>
<dbReference type="Pfam" id="PF05368">
    <property type="entry name" value="NmrA"/>
    <property type="match status" value="1"/>
</dbReference>
<dbReference type="OrthoDB" id="9777801at2"/>